<name>A0ABP1ATT8_9BRYO</name>
<gene>
    <name evidence="2" type="ORF">CSSPJE1EN2_LOCUS8913</name>
</gene>
<keyword evidence="3" id="KW-1185">Reference proteome</keyword>
<organism evidence="2 3">
    <name type="scientific">Sphagnum jensenii</name>
    <dbReference type="NCBI Taxonomy" id="128206"/>
    <lineage>
        <taxon>Eukaryota</taxon>
        <taxon>Viridiplantae</taxon>
        <taxon>Streptophyta</taxon>
        <taxon>Embryophyta</taxon>
        <taxon>Bryophyta</taxon>
        <taxon>Sphagnophytina</taxon>
        <taxon>Sphagnopsida</taxon>
        <taxon>Sphagnales</taxon>
        <taxon>Sphagnaceae</taxon>
        <taxon>Sphagnum</taxon>
    </lineage>
</organism>
<keyword evidence="1" id="KW-1133">Transmembrane helix</keyword>
<keyword evidence="1" id="KW-0472">Membrane</keyword>
<proteinExistence type="predicted"/>
<sequence>MYLGCNSDTSVGSGDILFIKLGIKEVREELNLPPSSSHGSLVSLPGIFINCGILFGCIISFCLSGLAAHLSWCLMLGAGAVPAICLSLAVLLKTSHDKAEANDHLVEIMEAAGLTGSKLDA</sequence>
<dbReference type="InterPro" id="IPR036259">
    <property type="entry name" value="MFS_trans_sf"/>
</dbReference>
<evidence type="ECO:0000256" key="1">
    <source>
        <dbReference type="SAM" id="Phobius"/>
    </source>
</evidence>
<dbReference type="Gene3D" id="1.20.1250.20">
    <property type="entry name" value="MFS general substrate transporter like domains"/>
    <property type="match status" value="1"/>
</dbReference>
<accession>A0ABP1ATT8</accession>
<evidence type="ECO:0000313" key="3">
    <source>
        <dbReference type="Proteomes" id="UP001497522"/>
    </source>
</evidence>
<dbReference type="Proteomes" id="UP001497522">
    <property type="component" value="Chromosome 15"/>
</dbReference>
<protein>
    <submittedName>
        <fullName evidence="2">Uncharacterized protein</fullName>
    </submittedName>
</protein>
<dbReference type="EMBL" id="OZ023716">
    <property type="protein sequence ID" value="CAK9865918.1"/>
    <property type="molecule type" value="Genomic_DNA"/>
</dbReference>
<feature type="transmembrane region" description="Helical" evidence="1">
    <location>
        <begin position="74"/>
        <end position="92"/>
    </location>
</feature>
<feature type="transmembrane region" description="Helical" evidence="1">
    <location>
        <begin position="47"/>
        <end position="68"/>
    </location>
</feature>
<evidence type="ECO:0000313" key="2">
    <source>
        <dbReference type="EMBL" id="CAK9865918.1"/>
    </source>
</evidence>
<reference evidence="2" key="1">
    <citation type="submission" date="2024-03" db="EMBL/GenBank/DDBJ databases">
        <authorList>
            <consortium name="ELIXIR-Norway"/>
            <consortium name="Elixir Norway"/>
        </authorList>
    </citation>
    <scope>NUCLEOTIDE SEQUENCE</scope>
</reference>
<keyword evidence="1" id="KW-0812">Transmembrane</keyword>